<dbReference type="EMBL" id="JABTTQ020000011">
    <property type="protein sequence ID" value="KAK6145881.1"/>
    <property type="molecule type" value="Genomic_DNA"/>
</dbReference>
<comment type="caution">
    <text evidence="2">The sequence shown here is derived from an EMBL/GenBank/DDBJ whole genome shotgun (WGS) entry which is preliminary data.</text>
</comment>
<dbReference type="Proteomes" id="UP001318860">
    <property type="component" value="Unassembled WGS sequence"/>
</dbReference>
<keyword evidence="3" id="KW-1185">Reference proteome</keyword>
<evidence type="ECO:0000313" key="2">
    <source>
        <dbReference type="EMBL" id="KAK6145881.1"/>
    </source>
</evidence>
<protein>
    <submittedName>
        <fullName evidence="2">Uncharacterized protein</fullName>
    </submittedName>
</protein>
<feature type="compositionally biased region" description="Low complexity" evidence="1">
    <location>
        <begin position="94"/>
        <end position="103"/>
    </location>
</feature>
<reference evidence="2 3" key="1">
    <citation type="journal article" date="2021" name="Comput. Struct. Biotechnol. J.">
        <title>De novo genome assembly of the potent medicinal plant Rehmannia glutinosa using nanopore technology.</title>
        <authorList>
            <person name="Ma L."/>
            <person name="Dong C."/>
            <person name="Song C."/>
            <person name="Wang X."/>
            <person name="Zheng X."/>
            <person name="Niu Y."/>
            <person name="Chen S."/>
            <person name="Feng W."/>
        </authorList>
    </citation>
    <scope>NUCLEOTIDE SEQUENCE [LARGE SCALE GENOMIC DNA]</scope>
    <source>
        <strain evidence="2">DH-2019</strain>
    </source>
</reference>
<name>A0ABR0WE42_REHGL</name>
<evidence type="ECO:0000256" key="1">
    <source>
        <dbReference type="SAM" id="MobiDB-lite"/>
    </source>
</evidence>
<proteinExistence type="predicted"/>
<evidence type="ECO:0000313" key="3">
    <source>
        <dbReference type="Proteomes" id="UP001318860"/>
    </source>
</evidence>
<sequence>MGKTQYKLDIKELSRENIPSSSIPEIHTEPTQFEFTFLPQLVAGSSGRQTESPPIVPTRSPIPETEGDHVPIVQTPLGAEDENEGHREQELVGEQEPIPIIQEPPLVRRSGRVIRPPSRYFLCGESFAAVSTEQEEDPTSA</sequence>
<organism evidence="2 3">
    <name type="scientific">Rehmannia glutinosa</name>
    <name type="common">Chinese foxglove</name>
    <dbReference type="NCBI Taxonomy" id="99300"/>
    <lineage>
        <taxon>Eukaryota</taxon>
        <taxon>Viridiplantae</taxon>
        <taxon>Streptophyta</taxon>
        <taxon>Embryophyta</taxon>
        <taxon>Tracheophyta</taxon>
        <taxon>Spermatophyta</taxon>
        <taxon>Magnoliopsida</taxon>
        <taxon>eudicotyledons</taxon>
        <taxon>Gunneridae</taxon>
        <taxon>Pentapetalae</taxon>
        <taxon>asterids</taxon>
        <taxon>lamiids</taxon>
        <taxon>Lamiales</taxon>
        <taxon>Orobanchaceae</taxon>
        <taxon>Rehmannieae</taxon>
        <taxon>Rehmannia</taxon>
    </lineage>
</organism>
<feature type="region of interest" description="Disordered" evidence="1">
    <location>
        <begin position="44"/>
        <end position="103"/>
    </location>
</feature>
<accession>A0ABR0WE42</accession>
<gene>
    <name evidence="2" type="ORF">DH2020_019750</name>
</gene>